<accession>A0A0F9MQG4</accession>
<proteinExistence type="predicted"/>
<feature type="domain" description="Glycosyl transferase family 1" evidence="2">
    <location>
        <begin position="230"/>
        <end position="369"/>
    </location>
</feature>
<reference evidence="3" key="1">
    <citation type="journal article" date="2015" name="Nature">
        <title>Complex archaea that bridge the gap between prokaryotes and eukaryotes.</title>
        <authorList>
            <person name="Spang A."/>
            <person name="Saw J.H."/>
            <person name="Jorgensen S.L."/>
            <person name="Zaremba-Niedzwiedzka K."/>
            <person name="Martijn J."/>
            <person name="Lind A.E."/>
            <person name="van Eijk R."/>
            <person name="Schleper C."/>
            <person name="Guy L."/>
            <person name="Ettema T.J."/>
        </authorList>
    </citation>
    <scope>NUCLEOTIDE SEQUENCE</scope>
</reference>
<dbReference type="PANTHER" id="PTHR46401:SF2">
    <property type="entry name" value="GLYCOSYLTRANSFERASE WBBK-RELATED"/>
    <property type="match status" value="1"/>
</dbReference>
<gene>
    <name evidence="3" type="ORF">LCGC14_1045400</name>
</gene>
<organism evidence="3">
    <name type="scientific">marine sediment metagenome</name>
    <dbReference type="NCBI Taxonomy" id="412755"/>
    <lineage>
        <taxon>unclassified sequences</taxon>
        <taxon>metagenomes</taxon>
        <taxon>ecological metagenomes</taxon>
    </lineage>
</organism>
<dbReference type="Gene3D" id="3.40.50.2000">
    <property type="entry name" value="Glycogen Phosphorylase B"/>
    <property type="match status" value="1"/>
</dbReference>
<dbReference type="GO" id="GO:0009103">
    <property type="term" value="P:lipopolysaccharide biosynthetic process"/>
    <property type="evidence" value="ECO:0007669"/>
    <property type="project" value="TreeGrafter"/>
</dbReference>
<dbReference type="Pfam" id="PF00534">
    <property type="entry name" value="Glycos_transf_1"/>
    <property type="match status" value="1"/>
</dbReference>
<name>A0A0F9MQG4_9ZZZZ</name>
<dbReference type="AlphaFoldDB" id="A0A0F9MQG4"/>
<evidence type="ECO:0000313" key="3">
    <source>
        <dbReference type="EMBL" id="KKN09550.1"/>
    </source>
</evidence>
<dbReference type="EMBL" id="LAZR01004334">
    <property type="protein sequence ID" value="KKN09550.1"/>
    <property type="molecule type" value="Genomic_DNA"/>
</dbReference>
<evidence type="ECO:0000256" key="1">
    <source>
        <dbReference type="ARBA" id="ARBA00022679"/>
    </source>
</evidence>
<sequence>MIKILIVTTFEIKGGSFRSLTTLVDGLKDTIDFKVNVLTQKIRNKHLGFFGIDSYLSIFSIIKNIVSFKPDVIITQLNISFPTIIISKIMKVPVINIVRGTSEFCPKYVDIIEYGKICSGLNNRKQCFKCINKWRSLRVLIGNKRKGWEYSLPSAISNILYKIRYFICKFNLNLLKKASVNLVASNLMKKNITNRIQSNVKIVNITPINKRLIDTFTLISCADGTVVGKEKRLIFVMPTDDASYKGLDFVLKLIRFIPKDYHIFIIGGYIPSYKLSWDATKLWIMGYIHSNKLLNTFYYESTITLVPTFSTEAFGRTVLESLVNRTPVISSPQCGINEFLKDDFLQVVPLKLDLWIKKIEDMIKNPPTITNDDISKIYEQFSLEKNKQDFIKIIKKVK</sequence>
<dbReference type="SUPFAM" id="SSF53756">
    <property type="entry name" value="UDP-Glycosyltransferase/glycogen phosphorylase"/>
    <property type="match status" value="1"/>
</dbReference>
<comment type="caution">
    <text evidence="3">The sequence shown here is derived from an EMBL/GenBank/DDBJ whole genome shotgun (WGS) entry which is preliminary data.</text>
</comment>
<dbReference type="PANTHER" id="PTHR46401">
    <property type="entry name" value="GLYCOSYLTRANSFERASE WBBK-RELATED"/>
    <property type="match status" value="1"/>
</dbReference>
<keyword evidence="1" id="KW-0808">Transferase</keyword>
<dbReference type="InterPro" id="IPR001296">
    <property type="entry name" value="Glyco_trans_1"/>
</dbReference>
<evidence type="ECO:0000259" key="2">
    <source>
        <dbReference type="Pfam" id="PF00534"/>
    </source>
</evidence>
<dbReference type="GO" id="GO:0016757">
    <property type="term" value="F:glycosyltransferase activity"/>
    <property type="evidence" value="ECO:0007669"/>
    <property type="project" value="InterPro"/>
</dbReference>
<protein>
    <recommendedName>
        <fullName evidence="2">Glycosyl transferase family 1 domain-containing protein</fullName>
    </recommendedName>
</protein>